<feature type="domain" description="GP-PDE" evidence="1">
    <location>
        <begin position="17"/>
        <end position="252"/>
    </location>
</feature>
<dbReference type="PANTHER" id="PTHR46211">
    <property type="entry name" value="GLYCEROPHOSPHORYL DIESTER PHOSPHODIESTERASE"/>
    <property type="match status" value="1"/>
</dbReference>
<dbReference type="SUPFAM" id="SSF51695">
    <property type="entry name" value="PLC-like phosphodiesterases"/>
    <property type="match status" value="1"/>
</dbReference>
<evidence type="ECO:0000313" key="2">
    <source>
        <dbReference type="EMBL" id="MBR7619680.1"/>
    </source>
</evidence>
<accession>A0A941HWM6</accession>
<evidence type="ECO:0000259" key="1">
    <source>
        <dbReference type="PROSITE" id="PS51704"/>
    </source>
</evidence>
<evidence type="ECO:0000313" key="3">
    <source>
        <dbReference type="Proteomes" id="UP000622580"/>
    </source>
</evidence>
<dbReference type="CDD" id="cd08585">
    <property type="entry name" value="GDPD_like_3"/>
    <property type="match status" value="1"/>
</dbReference>
<dbReference type="PROSITE" id="PS51704">
    <property type="entry name" value="GP_PDE"/>
    <property type="match status" value="1"/>
</dbReference>
<protein>
    <submittedName>
        <fullName evidence="2">Glycerophosphodiester phosphodiesterase</fullName>
    </submittedName>
</protein>
<dbReference type="AlphaFoldDB" id="A0A941HWM6"/>
<comment type="caution">
    <text evidence="2">The sequence shown here is derived from an EMBL/GenBank/DDBJ whole genome shotgun (WGS) entry which is preliminary data.</text>
</comment>
<dbReference type="RefSeq" id="WP_215340023.1">
    <property type="nucleotide sequence ID" value="NZ_JAGSGD010000001.1"/>
</dbReference>
<dbReference type="Proteomes" id="UP000622580">
    <property type="component" value="Unassembled WGS sequence"/>
</dbReference>
<dbReference type="PANTHER" id="PTHR46211:SF1">
    <property type="entry name" value="GLYCEROPHOSPHODIESTER PHOSPHODIESTERASE, CYTOPLASMIC"/>
    <property type="match status" value="1"/>
</dbReference>
<name>A0A941HWM6_9CAUL</name>
<gene>
    <name evidence="2" type="ORF">JKL49_09800</name>
</gene>
<organism evidence="2 3">
    <name type="scientific">Phenylobacterium glaciei</name>
    <dbReference type="NCBI Taxonomy" id="2803784"/>
    <lineage>
        <taxon>Bacteria</taxon>
        <taxon>Pseudomonadati</taxon>
        <taxon>Pseudomonadota</taxon>
        <taxon>Alphaproteobacteria</taxon>
        <taxon>Caulobacterales</taxon>
        <taxon>Caulobacteraceae</taxon>
        <taxon>Phenylobacterium</taxon>
    </lineage>
</organism>
<proteinExistence type="predicted"/>
<dbReference type="InterPro" id="IPR017946">
    <property type="entry name" value="PLC-like_Pdiesterase_TIM-brl"/>
</dbReference>
<dbReference type="EMBL" id="JAGSGD010000001">
    <property type="protein sequence ID" value="MBR7619680.1"/>
    <property type="molecule type" value="Genomic_DNA"/>
</dbReference>
<dbReference type="Gene3D" id="3.20.20.190">
    <property type="entry name" value="Phosphatidylinositol (PI) phosphodiesterase"/>
    <property type="match status" value="1"/>
</dbReference>
<reference evidence="2" key="1">
    <citation type="submission" date="2021-04" db="EMBL/GenBank/DDBJ databases">
        <title>Draft genome assembly of strain Phenylobacterium sp. 20VBR1 using MiniION and Illumina platforms.</title>
        <authorList>
            <person name="Thomas F.A."/>
            <person name="Krishnan K.P."/>
            <person name="Sinha R.K."/>
        </authorList>
    </citation>
    <scope>NUCLEOTIDE SEQUENCE</scope>
    <source>
        <strain evidence="2">20VBR1</strain>
    </source>
</reference>
<dbReference type="GO" id="GO:0006629">
    <property type="term" value="P:lipid metabolic process"/>
    <property type="evidence" value="ECO:0007669"/>
    <property type="project" value="InterPro"/>
</dbReference>
<dbReference type="Pfam" id="PF03009">
    <property type="entry name" value="GDPD"/>
    <property type="match status" value="1"/>
</dbReference>
<dbReference type="InterPro" id="IPR030395">
    <property type="entry name" value="GP_PDE_dom"/>
</dbReference>
<sequence>MKDPKDQFGEAWDFLFHPPVAHRGLWSPDGAPENSLGAFQAACQAGYGIELDVHLSADGEAMVFHDHGLKRMTGTEGKLKDRTAAELGELRLKGTDERIPTLMETLALIGHRAMVHIELKTDFGAVGPLEQRVHEILIDHAGPTCVIGFNPYSHAWFADRFPGVLRGLDSYSWEEDTPHLSAEQRKGFAKLEQVSIARPHFLAMSLDMVASEAAVKHRAEGMPVVAWTVRKPEQWDALKDHCDNLIFEGWAA</sequence>
<dbReference type="GO" id="GO:0008081">
    <property type="term" value="F:phosphoric diester hydrolase activity"/>
    <property type="evidence" value="ECO:0007669"/>
    <property type="project" value="InterPro"/>
</dbReference>
<keyword evidence="3" id="KW-1185">Reference proteome</keyword>